<dbReference type="InterPro" id="IPR011108">
    <property type="entry name" value="RMMBL"/>
</dbReference>
<proteinExistence type="predicted"/>
<dbReference type="PANTHER" id="PTHR11203:SF37">
    <property type="entry name" value="INTEGRATOR COMPLEX SUBUNIT 11"/>
    <property type="match status" value="1"/>
</dbReference>
<dbReference type="EMBL" id="DUAV01000006">
    <property type="protein sequence ID" value="HIG63015.1"/>
    <property type="molecule type" value="Genomic_DNA"/>
</dbReference>
<feature type="domain" description="Zn-dependent metallo-hydrolase RNA specificity" evidence="1">
    <location>
        <begin position="272"/>
        <end position="315"/>
    </location>
</feature>
<comment type="caution">
    <text evidence="2">The sequence shown here is derived from an EMBL/GenBank/DDBJ whole genome shotgun (WGS) entry which is preliminary data.</text>
</comment>
<sequence length="330" mass="35445">MQVFAHGGICVSDGKGAVYLDPSRGRPDGVVTHAHSDHLRPRTHMTPATAEVMHARTGSRKAQLHGYREPFTVRGIEVEFYDAGHVIGSAMVAVDGGRVLYTGDFNPYGTVTAGRAEPQRCETLVIEATYGKPEQVLPPRQRVLRDLQGWMLAVAANGGGIVGAYTLGKAQEVVAAANAAGLRPAVSDEVGEVCDIYVAYDVPLEYDRFAALSPEQRAAPGMLVTSSTATSGRRPDAVVLELRQRGAHTARVSGWCAFAPWALRGVDAGFPMSDHADFTGLLNFVEACAPQQVYTVHGAQSELAREIRKRLGIPAQPLPKRGETTLEEFT</sequence>
<evidence type="ECO:0000259" key="1">
    <source>
        <dbReference type="Pfam" id="PF07521"/>
    </source>
</evidence>
<dbReference type="Gene3D" id="3.60.15.10">
    <property type="entry name" value="Ribonuclease Z/Hydroxyacylglutathione hydrolase-like"/>
    <property type="match status" value="1"/>
</dbReference>
<dbReference type="InterPro" id="IPR050698">
    <property type="entry name" value="MBL"/>
</dbReference>
<dbReference type="PANTHER" id="PTHR11203">
    <property type="entry name" value="CLEAVAGE AND POLYADENYLATION SPECIFICITY FACTOR FAMILY MEMBER"/>
    <property type="match status" value="1"/>
</dbReference>
<organism evidence="2 3">
    <name type="scientific">Marine Group III euryarchaeote</name>
    <dbReference type="NCBI Taxonomy" id="2173149"/>
    <lineage>
        <taxon>Archaea</taxon>
        <taxon>Methanobacteriati</taxon>
        <taxon>Thermoplasmatota</taxon>
        <taxon>Thermoplasmata</taxon>
        <taxon>Candidatus Thermoprofundales</taxon>
    </lineage>
</organism>
<dbReference type="SUPFAM" id="SSF56281">
    <property type="entry name" value="Metallo-hydrolase/oxidoreductase"/>
    <property type="match status" value="1"/>
</dbReference>
<dbReference type="AlphaFoldDB" id="A0A7C7ZCP7"/>
<evidence type="ECO:0000313" key="2">
    <source>
        <dbReference type="EMBL" id="HIG63015.1"/>
    </source>
</evidence>
<name>A0A7C7ZCP7_9ARCH</name>
<dbReference type="GO" id="GO:0004521">
    <property type="term" value="F:RNA endonuclease activity"/>
    <property type="evidence" value="ECO:0007669"/>
    <property type="project" value="TreeGrafter"/>
</dbReference>
<dbReference type="Proteomes" id="UP000589516">
    <property type="component" value="Unassembled WGS sequence"/>
</dbReference>
<reference evidence="3" key="1">
    <citation type="journal article" date="2019" name="bioRxiv">
        <title>Genome diversification in globally distributed novel marine Proteobacteria is linked to environmental adaptation.</title>
        <authorList>
            <person name="Zhou Z."/>
            <person name="Tran P.Q."/>
            <person name="Kieft K."/>
            <person name="Anantharaman K."/>
        </authorList>
    </citation>
    <scope>NUCLEOTIDE SEQUENCE [LARGE SCALE GENOMIC DNA]</scope>
</reference>
<dbReference type="InterPro" id="IPR036866">
    <property type="entry name" value="RibonucZ/Hydroxyglut_hydro"/>
</dbReference>
<protein>
    <recommendedName>
        <fullName evidence="1">Zn-dependent metallo-hydrolase RNA specificity domain-containing protein</fullName>
    </recommendedName>
</protein>
<accession>A0A7C7ZCP7</accession>
<evidence type="ECO:0000313" key="3">
    <source>
        <dbReference type="Proteomes" id="UP000589516"/>
    </source>
</evidence>
<dbReference type="Pfam" id="PF07521">
    <property type="entry name" value="RMMBL"/>
    <property type="match status" value="1"/>
</dbReference>
<gene>
    <name evidence="2" type="ORF">EYQ16_00620</name>
</gene>